<dbReference type="EMBL" id="JTDO01000271">
    <property type="protein sequence ID" value="KLT71808.1"/>
    <property type="molecule type" value="Genomic_DNA"/>
</dbReference>
<gene>
    <name evidence="1" type="ORF">PL75_11655</name>
</gene>
<evidence type="ECO:0000313" key="1">
    <source>
        <dbReference type="EMBL" id="KLT71808.1"/>
    </source>
</evidence>
<dbReference type="Proteomes" id="UP000036027">
    <property type="component" value="Unassembled WGS sequence"/>
</dbReference>
<name>A0A0J1C0J9_9NEIS</name>
<protein>
    <submittedName>
        <fullName evidence="1">Uncharacterized protein</fullName>
    </submittedName>
</protein>
<keyword evidence="2" id="KW-1185">Reference proteome</keyword>
<comment type="caution">
    <text evidence="1">The sequence shown here is derived from an EMBL/GenBank/DDBJ whole genome shotgun (WGS) entry which is preliminary data.</text>
</comment>
<proteinExistence type="predicted"/>
<dbReference type="PATRIC" id="fig|1470200.3.peg.1490"/>
<dbReference type="AlphaFoldDB" id="A0A0J1C0J9"/>
<accession>A0A0J1C0J9</accession>
<dbReference type="RefSeq" id="WP_047762101.1">
    <property type="nucleotide sequence ID" value="NZ_JTDO01000271.1"/>
</dbReference>
<evidence type="ECO:0000313" key="2">
    <source>
        <dbReference type="Proteomes" id="UP000036027"/>
    </source>
</evidence>
<feature type="non-terminal residue" evidence="1">
    <location>
        <position position="1"/>
    </location>
</feature>
<dbReference type="Gene3D" id="1.10.486.10">
    <property type="entry name" value="PCRA, domain 4"/>
    <property type="match status" value="1"/>
</dbReference>
<organism evidence="1 2">
    <name type="scientific">Neisseria arctica</name>
    <dbReference type="NCBI Taxonomy" id="1470200"/>
    <lineage>
        <taxon>Bacteria</taxon>
        <taxon>Pseudomonadati</taxon>
        <taxon>Pseudomonadota</taxon>
        <taxon>Betaproteobacteria</taxon>
        <taxon>Neisseriales</taxon>
        <taxon>Neisseriaceae</taxon>
        <taxon>Neisseria</taxon>
    </lineage>
</organism>
<reference evidence="1 2" key="1">
    <citation type="submission" date="2014-11" db="EMBL/GenBank/DDBJ databases">
        <title>Genome of a novel goose pathogen.</title>
        <authorList>
            <person name="Hansen C.M."/>
            <person name="Hueffer K."/>
            <person name="Choi S.C."/>
        </authorList>
    </citation>
    <scope>NUCLEOTIDE SEQUENCE [LARGE SCALE GENOMIC DNA]</scope>
    <source>
        <strain evidence="1 2">KH1503</strain>
    </source>
</reference>
<sequence length="74" mass="8269">PDKLAVPSQFGAFLNPLARYYRLWRQAADTGQWCVRVRGLLGELFAPEGDDQAAVQQIEQPVGRWQEAASLAQL</sequence>